<dbReference type="OrthoDB" id="3807506at2"/>
<dbReference type="PROSITE" id="PS00197">
    <property type="entry name" value="2FE2S_FER_1"/>
    <property type="match status" value="1"/>
</dbReference>
<dbReference type="SUPFAM" id="SSF52343">
    <property type="entry name" value="Ferredoxin reductase-like, C-terminal NADP-linked domain"/>
    <property type="match status" value="1"/>
</dbReference>
<sequence length="348" mass="37823">MSRTGTGGTDRLVRGIGRVITVYERLSRLDRGRPPVTPVDRDLRLVVTAVREEADGVRGLTLSAPDGRVLPRWRPGAHLDLVLPSGRVRQYSLCGDRNRAREYRIAVRRIDRGGASGEIHQSLRAGDPLVVRGPRNAFPFVAAQRYLFVAGGIGITPILPMVRAAAAAGADWRLVYCGRSRSSLPFLGELAGSDTGRVWVRTDDDYGIPASGAELLEHAPDGATVYCCGPIPMITGLRLDLPASRARSLHFERFSAPPISGGRTFEVELARTGRVLTVPADRSALDVVRTAKPDVAYSCRQGFCGTCRTRVLDGEPDHRDHTLTQEQRADGMLLCVSRADGGRLVLDL</sequence>
<dbReference type="FunCoup" id="A0A263D8R4">
    <property type="interactions" value="4"/>
</dbReference>
<accession>A0A263D8R4</accession>
<dbReference type="InterPro" id="IPR039261">
    <property type="entry name" value="FNR_nucleotide-bd"/>
</dbReference>
<keyword evidence="3" id="KW-0001">2Fe-2S</keyword>
<dbReference type="InterPro" id="IPR006058">
    <property type="entry name" value="2Fe2S_fd_BS"/>
</dbReference>
<dbReference type="PANTHER" id="PTHR47354">
    <property type="entry name" value="NADH OXIDOREDUCTASE HCR"/>
    <property type="match status" value="1"/>
</dbReference>
<dbReference type="InterPro" id="IPR017927">
    <property type="entry name" value="FAD-bd_FR_type"/>
</dbReference>
<evidence type="ECO:0000256" key="7">
    <source>
        <dbReference type="ARBA" id="ARBA00023014"/>
    </source>
</evidence>
<dbReference type="RefSeq" id="WP_094860628.1">
    <property type="nucleotide sequence ID" value="NZ_NKYE01000001.1"/>
</dbReference>
<feature type="domain" description="2Fe-2S ferredoxin-type" evidence="8">
    <location>
        <begin position="265"/>
        <end position="348"/>
    </location>
</feature>
<dbReference type="InterPro" id="IPR012675">
    <property type="entry name" value="Beta-grasp_dom_sf"/>
</dbReference>
<protein>
    <submittedName>
        <fullName evidence="10">Oxidoreductase</fullName>
    </submittedName>
</protein>
<keyword evidence="7" id="KW-0411">Iron-sulfur</keyword>
<keyword evidence="11" id="KW-1185">Reference proteome</keyword>
<dbReference type="Gene3D" id="2.40.30.10">
    <property type="entry name" value="Translation factors"/>
    <property type="match status" value="1"/>
</dbReference>
<dbReference type="PRINTS" id="PR00409">
    <property type="entry name" value="PHDIOXRDTASE"/>
</dbReference>
<dbReference type="InterPro" id="IPR001041">
    <property type="entry name" value="2Fe-2S_ferredoxin-type"/>
</dbReference>
<evidence type="ECO:0000256" key="5">
    <source>
        <dbReference type="ARBA" id="ARBA00023002"/>
    </source>
</evidence>
<feature type="domain" description="FAD-binding FR-type" evidence="9">
    <location>
        <begin position="40"/>
        <end position="141"/>
    </location>
</feature>
<dbReference type="GO" id="GO:0051537">
    <property type="term" value="F:2 iron, 2 sulfur cluster binding"/>
    <property type="evidence" value="ECO:0007669"/>
    <property type="project" value="UniProtKB-KW"/>
</dbReference>
<dbReference type="GO" id="GO:0016491">
    <property type="term" value="F:oxidoreductase activity"/>
    <property type="evidence" value="ECO:0007669"/>
    <property type="project" value="UniProtKB-KW"/>
</dbReference>
<comment type="caution">
    <text evidence="10">The sequence shown here is derived from an EMBL/GenBank/DDBJ whole genome shotgun (WGS) entry which is preliminary data.</text>
</comment>
<dbReference type="InParanoid" id="A0A263D8R4"/>
<dbReference type="SUPFAM" id="SSF54292">
    <property type="entry name" value="2Fe-2S ferredoxin-like"/>
    <property type="match status" value="1"/>
</dbReference>
<evidence type="ECO:0000313" key="11">
    <source>
        <dbReference type="Proteomes" id="UP000242444"/>
    </source>
</evidence>
<dbReference type="InterPro" id="IPR001433">
    <property type="entry name" value="OxRdtase_FAD/NAD-bd"/>
</dbReference>
<dbReference type="Gene3D" id="3.10.20.30">
    <property type="match status" value="1"/>
</dbReference>
<keyword evidence="6" id="KW-0408">Iron</keyword>
<proteinExistence type="predicted"/>
<evidence type="ECO:0000256" key="1">
    <source>
        <dbReference type="ARBA" id="ARBA00001974"/>
    </source>
</evidence>
<evidence type="ECO:0000256" key="4">
    <source>
        <dbReference type="ARBA" id="ARBA00022723"/>
    </source>
</evidence>
<dbReference type="InterPro" id="IPR036010">
    <property type="entry name" value="2Fe-2S_ferredoxin-like_sf"/>
</dbReference>
<organism evidence="10 11">
    <name type="scientific">Amycolatopsis antarctica</name>
    <dbReference type="NCBI Taxonomy" id="1854586"/>
    <lineage>
        <taxon>Bacteria</taxon>
        <taxon>Bacillati</taxon>
        <taxon>Actinomycetota</taxon>
        <taxon>Actinomycetes</taxon>
        <taxon>Pseudonocardiales</taxon>
        <taxon>Pseudonocardiaceae</taxon>
        <taxon>Amycolatopsis</taxon>
    </lineage>
</organism>
<dbReference type="InterPro" id="IPR017938">
    <property type="entry name" value="Riboflavin_synthase-like_b-brl"/>
</dbReference>
<evidence type="ECO:0000259" key="8">
    <source>
        <dbReference type="PROSITE" id="PS51085"/>
    </source>
</evidence>
<dbReference type="CDD" id="cd00207">
    <property type="entry name" value="fer2"/>
    <property type="match status" value="1"/>
</dbReference>
<dbReference type="GO" id="GO:0046872">
    <property type="term" value="F:metal ion binding"/>
    <property type="evidence" value="ECO:0007669"/>
    <property type="project" value="UniProtKB-KW"/>
</dbReference>
<evidence type="ECO:0000259" key="9">
    <source>
        <dbReference type="PROSITE" id="PS51384"/>
    </source>
</evidence>
<comment type="cofactor">
    <cofactor evidence="1">
        <name>FAD</name>
        <dbReference type="ChEBI" id="CHEBI:57692"/>
    </cofactor>
</comment>
<gene>
    <name evidence="10" type="ORF">CFN78_01095</name>
</gene>
<dbReference type="EMBL" id="NKYE01000001">
    <property type="protein sequence ID" value="OZM74843.1"/>
    <property type="molecule type" value="Genomic_DNA"/>
</dbReference>
<keyword evidence="4" id="KW-0479">Metal-binding</keyword>
<keyword evidence="2" id="KW-0285">Flavoprotein</keyword>
<dbReference type="Proteomes" id="UP000242444">
    <property type="component" value="Unassembled WGS sequence"/>
</dbReference>
<dbReference type="PROSITE" id="PS51384">
    <property type="entry name" value="FAD_FR"/>
    <property type="match status" value="1"/>
</dbReference>
<dbReference type="AlphaFoldDB" id="A0A263D8R4"/>
<dbReference type="InterPro" id="IPR050415">
    <property type="entry name" value="MRET"/>
</dbReference>
<dbReference type="PROSITE" id="PS51085">
    <property type="entry name" value="2FE2S_FER_2"/>
    <property type="match status" value="1"/>
</dbReference>
<evidence type="ECO:0000256" key="3">
    <source>
        <dbReference type="ARBA" id="ARBA00022714"/>
    </source>
</evidence>
<dbReference type="Gene3D" id="3.40.50.80">
    <property type="entry name" value="Nucleotide-binding domain of ferredoxin-NADP reductase (FNR) module"/>
    <property type="match status" value="1"/>
</dbReference>
<evidence type="ECO:0000256" key="6">
    <source>
        <dbReference type="ARBA" id="ARBA00023004"/>
    </source>
</evidence>
<dbReference type="Pfam" id="PF00175">
    <property type="entry name" value="NAD_binding_1"/>
    <property type="match status" value="1"/>
</dbReference>
<dbReference type="Pfam" id="PF00111">
    <property type="entry name" value="Fer2"/>
    <property type="match status" value="1"/>
</dbReference>
<keyword evidence="5" id="KW-0560">Oxidoreductase</keyword>
<evidence type="ECO:0000256" key="2">
    <source>
        <dbReference type="ARBA" id="ARBA00022630"/>
    </source>
</evidence>
<dbReference type="CDD" id="cd06185">
    <property type="entry name" value="PDR_like"/>
    <property type="match status" value="1"/>
</dbReference>
<reference evidence="10 11" key="1">
    <citation type="submission" date="2017-07" db="EMBL/GenBank/DDBJ databases">
        <title>Amycolatopsis antarcticus sp. nov., isolated from the surface of an Antarcticus brown macroalga.</title>
        <authorList>
            <person name="Wang J."/>
            <person name="Leiva S."/>
            <person name="Huang J."/>
            <person name="Huang Y."/>
        </authorList>
    </citation>
    <scope>NUCLEOTIDE SEQUENCE [LARGE SCALE GENOMIC DNA]</scope>
    <source>
        <strain evidence="10 11">AU-G6</strain>
    </source>
</reference>
<name>A0A263D8R4_9PSEU</name>
<dbReference type="SUPFAM" id="SSF63380">
    <property type="entry name" value="Riboflavin synthase domain-like"/>
    <property type="match status" value="1"/>
</dbReference>
<evidence type="ECO:0000313" key="10">
    <source>
        <dbReference type="EMBL" id="OZM74843.1"/>
    </source>
</evidence>
<dbReference type="PANTHER" id="PTHR47354:SF1">
    <property type="entry name" value="CARNITINE MONOOXYGENASE REDUCTASE SUBUNIT"/>
    <property type="match status" value="1"/>
</dbReference>